<feature type="compositionally biased region" description="Basic and acidic residues" evidence="3">
    <location>
        <begin position="513"/>
        <end position="522"/>
    </location>
</feature>
<evidence type="ECO:0000256" key="2">
    <source>
        <dbReference type="PROSITE-ProRule" id="PRU00869"/>
    </source>
</evidence>
<feature type="compositionally biased region" description="Low complexity" evidence="3">
    <location>
        <begin position="297"/>
        <end position="332"/>
    </location>
</feature>
<dbReference type="PROSITE" id="PS52002">
    <property type="entry name" value="SM"/>
    <property type="match status" value="1"/>
</dbReference>
<dbReference type="SUPFAM" id="SSF50182">
    <property type="entry name" value="Sm-like ribonucleoproteins"/>
    <property type="match status" value="1"/>
</dbReference>
<feature type="compositionally biased region" description="Basic and acidic residues" evidence="3">
    <location>
        <begin position="457"/>
        <end position="468"/>
    </location>
</feature>
<feature type="domain" description="FFD box profile" evidence="4">
    <location>
        <begin position="478"/>
        <end position="494"/>
    </location>
</feature>
<feature type="compositionally biased region" description="Gly residues" evidence="3">
    <location>
        <begin position="142"/>
        <end position="152"/>
    </location>
</feature>
<dbReference type="InterPro" id="IPR025768">
    <property type="entry name" value="TFG_box"/>
</dbReference>
<keyword evidence="8" id="KW-1185">Reference proteome</keyword>
<dbReference type="Gene3D" id="2.30.30.100">
    <property type="match status" value="1"/>
</dbReference>
<feature type="compositionally biased region" description="Low complexity" evidence="3">
    <location>
        <begin position="358"/>
        <end position="393"/>
    </location>
</feature>
<dbReference type="InterPro" id="IPR047575">
    <property type="entry name" value="Sm"/>
</dbReference>
<dbReference type="GO" id="GO:0000932">
    <property type="term" value="C:P-body"/>
    <property type="evidence" value="ECO:0007669"/>
    <property type="project" value="TreeGrafter"/>
</dbReference>
<dbReference type="GO" id="GO:0034063">
    <property type="term" value="P:stress granule assembly"/>
    <property type="evidence" value="ECO:0007669"/>
    <property type="project" value="TreeGrafter"/>
</dbReference>
<dbReference type="PANTHER" id="PTHR13586:SF0">
    <property type="entry name" value="TRAILER HITCH, ISOFORM H"/>
    <property type="match status" value="1"/>
</dbReference>
<dbReference type="InterPro" id="IPR019050">
    <property type="entry name" value="FDF_dom"/>
</dbReference>
<protein>
    <submittedName>
        <fullName evidence="7">Uncharacterized protein</fullName>
    </submittedName>
</protein>
<dbReference type="EMBL" id="JAVHNS010000002">
    <property type="protein sequence ID" value="KAK6361671.1"/>
    <property type="molecule type" value="Genomic_DNA"/>
</dbReference>
<name>A0AAV9VKH5_9PEZI</name>
<dbReference type="InterPro" id="IPR010920">
    <property type="entry name" value="LSM_dom_sf"/>
</dbReference>
<gene>
    <name evidence="7" type="ORF">TWF730_005385</name>
</gene>
<evidence type="ECO:0000256" key="3">
    <source>
        <dbReference type="SAM" id="MobiDB-lite"/>
    </source>
</evidence>
<dbReference type="GO" id="GO:0033962">
    <property type="term" value="P:P-body assembly"/>
    <property type="evidence" value="ECO:0007669"/>
    <property type="project" value="TreeGrafter"/>
</dbReference>
<dbReference type="PROSITE" id="PS51536">
    <property type="entry name" value="TFG"/>
    <property type="match status" value="1"/>
</dbReference>
<feature type="compositionally biased region" description="Low complexity" evidence="3">
    <location>
        <begin position="447"/>
        <end position="456"/>
    </location>
</feature>
<evidence type="ECO:0000256" key="1">
    <source>
        <dbReference type="PROSITE-ProRule" id="PRU00846"/>
    </source>
</evidence>
<feature type="compositionally biased region" description="Pro residues" evidence="3">
    <location>
        <begin position="82"/>
        <end position="93"/>
    </location>
</feature>
<dbReference type="CDD" id="cd01736">
    <property type="entry name" value="LSm14_N"/>
    <property type="match status" value="1"/>
</dbReference>
<comment type="caution">
    <text evidence="7">The sequence shown here is derived from an EMBL/GenBank/DDBJ whole genome shotgun (WGS) entry which is preliminary data.</text>
</comment>
<dbReference type="PROSITE" id="PS51513">
    <property type="entry name" value="FFD"/>
    <property type="match status" value="1"/>
</dbReference>
<feature type="region of interest" description="Disordered" evidence="3">
    <location>
        <begin position="78"/>
        <end position="470"/>
    </location>
</feature>
<reference evidence="7 8" key="1">
    <citation type="submission" date="2019-10" db="EMBL/GenBank/DDBJ databases">
        <authorList>
            <person name="Palmer J.M."/>
        </authorList>
    </citation>
    <scope>NUCLEOTIDE SEQUENCE [LARGE SCALE GENOMIC DNA]</scope>
    <source>
        <strain evidence="7 8">TWF730</strain>
    </source>
</reference>
<sequence>MSEFIGSLISLISRSDIRYVGTLHQIDSENSTVGLENVRNHGTEGRCSDPANEVDGTDEIYDYIVFRGSDVKDLRMEAPEATPKPPPPQPSFPNDPAIINAQRPPGYPPAQQFNYPQNGRPGPNQPPFNPNFAPGFYPPPGSIGGPRPGPGGQFYPQPPYMAGFPGGPGGPGFPPGPFPPYGPFPPGHQPPNQAPPPGNNQNRAASQPAGQPGPAPVPTPAKVELPVTTTESKDTVPEPKGAAPTQQAPPPPPPLESKPDVATALAQPTVAPTQPTGPRNGGRGRGRGRGAFGSSQPGHTQTGTTITTTTTTITPVVPVVPVVPAVAPAQPASDSPGLADLERKVQAMKLKQTNGTNQYQQQQPLQQLQQQPQPQLQQPQQPQQQPQYQQQQQSYRQNSHGPNQHRGRGRGRGGMPHQSRKVDVPTTDYDFELANARFTKVADGEDGASAADAPEGSAERKPSVDQDAKPAIIAPAGGFYNKGSSFFDNISCENKERAEAKETGADGRPGAQRRNEEVRKNIETFGQGSVDSGYRRGNWRGGRGGRGRGHYRGRGRGGGQQQQQQQTQPVRASS</sequence>
<feature type="domain" description="TFG box profile" evidence="5">
    <location>
        <begin position="509"/>
        <end position="529"/>
    </location>
</feature>
<feature type="short sequence motif" description="FFD box" evidence="1">
    <location>
        <begin position="478"/>
        <end position="494"/>
    </location>
</feature>
<evidence type="ECO:0000259" key="6">
    <source>
        <dbReference type="PROSITE" id="PS52002"/>
    </source>
</evidence>
<feature type="short sequence motif" description="TFG box" evidence="2">
    <location>
        <begin position="509"/>
        <end position="529"/>
    </location>
</feature>
<dbReference type="InterPro" id="IPR025609">
    <property type="entry name" value="Lsm14-like_N"/>
</dbReference>
<dbReference type="SMART" id="SM01199">
    <property type="entry name" value="FDF"/>
    <property type="match status" value="1"/>
</dbReference>
<feature type="domain" description="Sm" evidence="6">
    <location>
        <begin position="1"/>
        <end position="80"/>
    </location>
</feature>
<dbReference type="InterPro" id="IPR025761">
    <property type="entry name" value="FFD_box"/>
</dbReference>
<feature type="region of interest" description="Disordered" evidence="3">
    <location>
        <begin position="497"/>
        <end position="574"/>
    </location>
</feature>
<accession>A0AAV9VKH5</accession>
<feature type="compositionally biased region" description="Pro residues" evidence="3">
    <location>
        <begin position="247"/>
        <end position="256"/>
    </location>
</feature>
<evidence type="ECO:0000313" key="7">
    <source>
        <dbReference type="EMBL" id="KAK6361671.1"/>
    </source>
</evidence>
<organism evidence="7 8">
    <name type="scientific">Orbilia blumenaviensis</name>
    <dbReference type="NCBI Taxonomy" id="1796055"/>
    <lineage>
        <taxon>Eukaryota</taxon>
        <taxon>Fungi</taxon>
        <taxon>Dikarya</taxon>
        <taxon>Ascomycota</taxon>
        <taxon>Pezizomycotina</taxon>
        <taxon>Orbiliomycetes</taxon>
        <taxon>Orbiliales</taxon>
        <taxon>Orbiliaceae</taxon>
        <taxon>Orbilia</taxon>
    </lineage>
</organism>
<dbReference type="AlphaFoldDB" id="A0AAV9VKH5"/>
<dbReference type="SMART" id="SM01271">
    <property type="entry name" value="LSM14"/>
    <property type="match status" value="1"/>
</dbReference>
<evidence type="ECO:0000313" key="8">
    <source>
        <dbReference type="Proteomes" id="UP001373714"/>
    </source>
</evidence>
<dbReference type="Pfam" id="PF12701">
    <property type="entry name" value="LSM14"/>
    <property type="match status" value="1"/>
</dbReference>
<feature type="compositionally biased region" description="Basic residues" evidence="3">
    <location>
        <begin position="543"/>
        <end position="555"/>
    </location>
</feature>
<evidence type="ECO:0000259" key="5">
    <source>
        <dbReference type="PROSITE" id="PS51536"/>
    </source>
</evidence>
<dbReference type="Proteomes" id="UP001373714">
    <property type="component" value="Unassembled WGS sequence"/>
</dbReference>
<dbReference type="Pfam" id="PF09532">
    <property type="entry name" value="FDF"/>
    <property type="match status" value="1"/>
</dbReference>
<dbReference type="GO" id="GO:0003729">
    <property type="term" value="F:mRNA binding"/>
    <property type="evidence" value="ECO:0007669"/>
    <property type="project" value="TreeGrafter"/>
</dbReference>
<proteinExistence type="predicted"/>
<feature type="compositionally biased region" description="Pro residues" evidence="3">
    <location>
        <begin position="171"/>
        <end position="198"/>
    </location>
</feature>
<dbReference type="PANTHER" id="PTHR13586">
    <property type="entry name" value="SCD6 PROTEIN-RELATED"/>
    <property type="match status" value="1"/>
</dbReference>
<evidence type="ECO:0000259" key="4">
    <source>
        <dbReference type="PROSITE" id="PS51513"/>
    </source>
</evidence>